<keyword evidence="3 6" id="KW-0863">Zinc-finger</keyword>
<evidence type="ECO:0000259" key="8">
    <source>
        <dbReference type="PROSITE" id="PS50114"/>
    </source>
</evidence>
<accession>A0A7I8J9E4</accession>
<keyword evidence="5" id="KW-0010">Activator</keyword>
<evidence type="ECO:0000256" key="1">
    <source>
        <dbReference type="ARBA" id="ARBA00005694"/>
    </source>
</evidence>
<evidence type="ECO:0000313" key="10">
    <source>
        <dbReference type="Proteomes" id="UP001189122"/>
    </source>
</evidence>
<dbReference type="Gene3D" id="3.30.50.10">
    <property type="entry name" value="Erythroid Transcription Factor GATA-1, subunit A"/>
    <property type="match status" value="1"/>
</dbReference>
<dbReference type="InterPro" id="IPR051140">
    <property type="entry name" value="GATA_TF"/>
</dbReference>
<evidence type="ECO:0000256" key="3">
    <source>
        <dbReference type="ARBA" id="ARBA00022771"/>
    </source>
</evidence>
<reference evidence="9 10" key="1">
    <citation type="submission" date="2019-12" db="EMBL/GenBank/DDBJ databases">
        <authorList>
            <person name="Scholz U."/>
            <person name="Mascher M."/>
            <person name="Fiebig A."/>
        </authorList>
    </citation>
    <scope>NUCLEOTIDE SEQUENCE</scope>
</reference>
<dbReference type="PANTHER" id="PTHR45658:SF46">
    <property type="entry name" value="GATA TRANSCRIPTION FACTOR 4"/>
    <property type="match status" value="1"/>
</dbReference>
<dbReference type="PANTHER" id="PTHR45658">
    <property type="entry name" value="GATA TRANSCRIPTION FACTOR"/>
    <property type="match status" value="1"/>
</dbReference>
<dbReference type="EMBL" id="LR743597">
    <property type="protein sequence ID" value="CAA2627537.1"/>
    <property type="molecule type" value="Genomic_DNA"/>
</dbReference>
<dbReference type="PROSITE" id="PS00344">
    <property type="entry name" value="GATA_ZN_FINGER_1"/>
    <property type="match status" value="1"/>
</dbReference>
<dbReference type="Proteomes" id="UP001189122">
    <property type="component" value="Unassembled WGS sequence"/>
</dbReference>
<dbReference type="GO" id="GO:0030154">
    <property type="term" value="P:cell differentiation"/>
    <property type="evidence" value="ECO:0007669"/>
    <property type="project" value="TreeGrafter"/>
</dbReference>
<feature type="compositionally biased region" description="Polar residues" evidence="7">
    <location>
        <begin position="115"/>
        <end position="126"/>
    </location>
</feature>
<dbReference type="SMART" id="SM00401">
    <property type="entry name" value="ZnF_GATA"/>
    <property type="match status" value="1"/>
</dbReference>
<dbReference type="GO" id="GO:0043565">
    <property type="term" value="F:sequence-specific DNA binding"/>
    <property type="evidence" value="ECO:0007669"/>
    <property type="project" value="InterPro"/>
</dbReference>
<evidence type="ECO:0000313" key="9">
    <source>
        <dbReference type="EMBL" id="CAA2627537.1"/>
    </source>
</evidence>
<feature type="compositionally biased region" description="Basic and acidic residues" evidence="7">
    <location>
        <begin position="128"/>
        <end position="139"/>
    </location>
</feature>
<dbReference type="InterPro" id="IPR013088">
    <property type="entry name" value="Znf_NHR/GATA"/>
</dbReference>
<evidence type="ECO:0000256" key="4">
    <source>
        <dbReference type="ARBA" id="ARBA00022833"/>
    </source>
</evidence>
<sequence length="258" mass="28121">MEAAGSSFSTAYVCGLPSSDAMRIDDLLDFSEQDDLFDATAALPESIQSHILPLHEISSTAGYLDSSVPQMCTFSDDLYIPVNPDNLLVLSAAVFIFRDVFLFVFILVGVPPGVASSNPKAPSTSSGRKKETRGEDGGVRRCTHCSSEKTPQWRTGPLGPKTLCNACGVRFKSGRLVPEYRPAASPTFVLTQHSNSHRKVLELRRQKDVLRQPGSSATAVVTSPGRNYSTVTMRSAEFVTHPYRMLPCLFEFELGCHG</sequence>
<dbReference type="PROSITE" id="PS50114">
    <property type="entry name" value="GATA_ZN_FINGER_2"/>
    <property type="match status" value="1"/>
</dbReference>
<feature type="region of interest" description="Disordered" evidence="7">
    <location>
        <begin position="115"/>
        <end position="143"/>
    </location>
</feature>
<keyword evidence="10" id="KW-1185">Reference proteome</keyword>
<evidence type="ECO:0000256" key="5">
    <source>
        <dbReference type="ARBA" id="ARBA00023159"/>
    </source>
</evidence>
<gene>
    <name evidence="9" type="ORF">SI7747_10013190</name>
</gene>
<dbReference type="CDD" id="cd00202">
    <property type="entry name" value="ZnF_GATA"/>
    <property type="match status" value="1"/>
</dbReference>
<name>A0A7I8J9E4_SPIIN</name>
<dbReference type="GO" id="GO:0008270">
    <property type="term" value="F:zinc ion binding"/>
    <property type="evidence" value="ECO:0007669"/>
    <property type="project" value="UniProtKB-KW"/>
</dbReference>
<keyword evidence="4" id="KW-0862">Zinc</keyword>
<evidence type="ECO:0000256" key="2">
    <source>
        <dbReference type="ARBA" id="ARBA00022723"/>
    </source>
</evidence>
<dbReference type="GO" id="GO:0006355">
    <property type="term" value="P:regulation of DNA-templated transcription"/>
    <property type="evidence" value="ECO:0007669"/>
    <property type="project" value="InterPro"/>
</dbReference>
<dbReference type="AlphaFoldDB" id="A0A7I8J9E4"/>
<evidence type="ECO:0000256" key="7">
    <source>
        <dbReference type="SAM" id="MobiDB-lite"/>
    </source>
</evidence>
<dbReference type="SUPFAM" id="SSF57716">
    <property type="entry name" value="Glucocorticoid receptor-like (DNA-binding domain)"/>
    <property type="match status" value="1"/>
</dbReference>
<dbReference type="InterPro" id="IPR000679">
    <property type="entry name" value="Znf_GATA"/>
</dbReference>
<evidence type="ECO:0000256" key="6">
    <source>
        <dbReference type="PROSITE-ProRule" id="PRU00094"/>
    </source>
</evidence>
<dbReference type="GO" id="GO:0005634">
    <property type="term" value="C:nucleus"/>
    <property type="evidence" value="ECO:0007669"/>
    <property type="project" value="TreeGrafter"/>
</dbReference>
<feature type="domain" description="GATA-type" evidence="8">
    <location>
        <begin position="140"/>
        <end position="172"/>
    </location>
</feature>
<protein>
    <recommendedName>
        <fullName evidence="8">GATA-type domain-containing protein</fullName>
    </recommendedName>
</protein>
<keyword evidence="2" id="KW-0479">Metal-binding</keyword>
<dbReference type="FunFam" id="3.30.50.10:FF:000018">
    <property type="entry name" value="GATA transcription factor"/>
    <property type="match status" value="1"/>
</dbReference>
<organism evidence="9">
    <name type="scientific">Spirodela intermedia</name>
    <name type="common">Intermediate duckweed</name>
    <dbReference type="NCBI Taxonomy" id="51605"/>
    <lineage>
        <taxon>Eukaryota</taxon>
        <taxon>Viridiplantae</taxon>
        <taxon>Streptophyta</taxon>
        <taxon>Embryophyta</taxon>
        <taxon>Tracheophyta</taxon>
        <taxon>Spermatophyta</taxon>
        <taxon>Magnoliopsida</taxon>
        <taxon>Liliopsida</taxon>
        <taxon>Araceae</taxon>
        <taxon>Lemnoideae</taxon>
        <taxon>Spirodela</taxon>
    </lineage>
</organism>
<dbReference type="EMBL" id="CACRZD030000010">
    <property type="protein sequence ID" value="CAA6666797.1"/>
    <property type="molecule type" value="Genomic_DNA"/>
</dbReference>
<dbReference type="Pfam" id="PF00320">
    <property type="entry name" value="GATA"/>
    <property type="match status" value="1"/>
</dbReference>
<proteinExistence type="inferred from homology"/>
<comment type="similarity">
    <text evidence="1">Belongs to the type IV zinc-finger family. Class A subfamily.</text>
</comment>